<comment type="caution">
    <text evidence="2">The sequence shown here is derived from an EMBL/GenBank/DDBJ whole genome shotgun (WGS) entry which is preliminary data.</text>
</comment>
<reference evidence="2 3" key="1">
    <citation type="journal article" date="2017" name="Nat. Commun.">
        <title>Genome assembly with in vitro proximity ligation data and whole-genome triplication in lettuce.</title>
        <authorList>
            <person name="Reyes-Chin-Wo S."/>
            <person name="Wang Z."/>
            <person name="Yang X."/>
            <person name="Kozik A."/>
            <person name="Arikit S."/>
            <person name="Song C."/>
            <person name="Xia L."/>
            <person name="Froenicke L."/>
            <person name="Lavelle D.O."/>
            <person name="Truco M.J."/>
            <person name="Xia R."/>
            <person name="Zhu S."/>
            <person name="Xu C."/>
            <person name="Xu H."/>
            <person name="Xu X."/>
            <person name="Cox K."/>
            <person name="Korf I."/>
            <person name="Meyers B.C."/>
            <person name="Michelmore R.W."/>
        </authorList>
    </citation>
    <scope>NUCLEOTIDE SEQUENCE [LARGE SCALE GENOMIC DNA]</scope>
    <source>
        <strain evidence="3">cv. Salinas</strain>
        <tissue evidence="2">Seedlings</tissue>
    </source>
</reference>
<evidence type="ECO:0000313" key="3">
    <source>
        <dbReference type="Proteomes" id="UP000235145"/>
    </source>
</evidence>
<sequence>MENKDNINNNNKHFSDNNGRNVKQSQVNQDRMKIKRCEICFGVGHDRRNCPQARDKTVIFLSLRLHFPINGEKFVFMIERYLLELCELLPPNVMTD</sequence>
<feature type="region of interest" description="Disordered" evidence="1">
    <location>
        <begin position="1"/>
        <end position="29"/>
    </location>
</feature>
<protein>
    <recommendedName>
        <fullName evidence="4">CCHC-type domain-containing protein</fullName>
    </recommendedName>
</protein>
<feature type="compositionally biased region" description="Low complexity" evidence="1">
    <location>
        <begin position="1"/>
        <end position="18"/>
    </location>
</feature>
<organism evidence="2 3">
    <name type="scientific">Lactuca sativa</name>
    <name type="common">Garden lettuce</name>
    <dbReference type="NCBI Taxonomy" id="4236"/>
    <lineage>
        <taxon>Eukaryota</taxon>
        <taxon>Viridiplantae</taxon>
        <taxon>Streptophyta</taxon>
        <taxon>Embryophyta</taxon>
        <taxon>Tracheophyta</taxon>
        <taxon>Spermatophyta</taxon>
        <taxon>Magnoliopsida</taxon>
        <taxon>eudicotyledons</taxon>
        <taxon>Gunneridae</taxon>
        <taxon>Pentapetalae</taxon>
        <taxon>asterids</taxon>
        <taxon>campanulids</taxon>
        <taxon>Asterales</taxon>
        <taxon>Asteraceae</taxon>
        <taxon>Cichorioideae</taxon>
        <taxon>Cichorieae</taxon>
        <taxon>Lactucinae</taxon>
        <taxon>Lactuca</taxon>
    </lineage>
</organism>
<gene>
    <name evidence="2" type="ORF">LSAT_V11C400158080</name>
</gene>
<dbReference type="AlphaFoldDB" id="A0A9R1VWI0"/>
<proteinExistence type="predicted"/>
<dbReference type="Proteomes" id="UP000235145">
    <property type="component" value="Unassembled WGS sequence"/>
</dbReference>
<feature type="compositionally biased region" description="Polar residues" evidence="1">
    <location>
        <begin position="19"/>
        <end position="29"/>
    </location>
</feature>
<dbReference type="EMBL" id="NBSK02000004">
    <property type="protein sequence ID" value="KAJ0213163.1"/>
    <property type="molecule type" value="Genomic_DNA"/>
</dbReference>
<name>A0A9R1VWI0_LACSA</name>
<accession>A0A9R1VWI0</accession>
<evidence type="ECO:0000313" key="2">
    <source>
        <dbReference type="EMBL" id="KAJ0213163.1"/>
    </source>
</evidence>
<evidence type="ECO:0000256" key="1">
    <source>
        <dbReference type="SAM" id="MobiDB-lite"/>
    </source>
</evidence>
<evidence type="ECO:0008006" key="4">
    <source>
        <dbReference type="Google" id="ProtNLM"/>
    </source>
</evidence>
<keyword evidence="3" id="KW-1185">Reference proteome</keyword>